<protein>
    <submittedName>
        <fullName evidence="1">Uncharacterized protein</fullName>
    </submittedName>
</protein>
<dbReference type="AlphaFoldDB" id="A0A1H7NEB0"/>
<name>A0A1H7NEB0_9EURY</name>
<evidence type="ECO:0000313" key="1">
    <source>
        <dbReference type="EMBL" id="SEL21298.1"/>
    </source>
</evidence>
<evidence type="ECO:0000313" key="2">
    <source>
        <dbReference type="Proteomes" id="UP000199506"/>
    </source>
</evidence>
<gene>
    <name evidence="1" type="ORF">SAMN05216439_0169</name>
</gene>
<dbReference type="EMBL" id="FOAK01000012">
    <property type="protein sequence ID" value="SEL21298.1"/>
    <property type="molecule type" value="Genomic_DNA"/>
</dbReference>
<dbReference type="Proteomes" id="UP000199506">
    <property type="component" value="Unassembled WGS sequence"/>
</dbReference>
<reference evidence="1 2" key="1">
    <citation type="submission" date="2016-10" db="EMBL/GenBank/DDBJ databases">
        <authorList>
            <person name="de Groot N.N."/>
        </authorList>
    </citation>
    <scope>NUCLEOTIDE SEQUENCE [LARGE SCALE GENOMIC DNA]</scope>
    <source>
        <strain evidence="1 2">DSM 11978</strain>
    </source>
</reference>
<organism evidence="1 2">
    <name type="scientific">Methanobrevibacter gottschalkii</name>
    <dbReference type="NCBI Taxonomy" id="190974"/>
    <lineage>
        <taxon>Archaea</taxon>
        <taxon>Methanobacteriati</taxon>
        <taxon>Methanobacteriota</taxon>
        <taxon>Methanomada group</taxon>
        <taxon>Methanobacteria</taxon>
        <taxon>Methanobacteriales</taxon>
        <taxon>Methanobacteriaceae</taxon>
        <taxon>Methanobrevibacter</taxon>
    </lineage>
</organism>
<accession>A0A1H7NEB0</accession>
<sequence>MREISIDSDFDVGEITSKINKLMSEWPIQLLDIIGPNWIVFGYDMKVKFVLIFDADFNDLETQIKLEDLRLNVIHHIESLKGLHIGIT</sequence>
<proteinExistence type="predicted"/>